<keyword evidence="3" id="KW-0479">Metal-binding</keyword>
<dbReference type="PANTHER" id="PTHR32439">
    <property type="entry name" value="FERREDOXIN--NITRITE REDUCTASE, CHLOROPLASTIC"/>
    <property type="match status" value="1"/>
</dbReference>
<accession>A0A1H7MA22</accession>
<dbReference type="AlphaFoldDB" id="A0A1H7MA22"/>
<dbReference type="GO" id="GO:0046872">
    <property type="term" value="F:metal ion binding"/>
    <property type="evidence" value="ECO:0007669"/>
    <property type="project" value="UniProtKB-KW"/>
</dbReference>
<proteinExistence type="predicted"/>
<feature type="domain" description="Nitrite/Sulfite reductase ferredoxin-like" evidence="7">
    <location>
        <begin position="14"/>
        <end position="77"/>
    </location>
</feature>
<evidence type="ECO:0000256" key="1">
    <source>
        <dbReference type="ARBA" id="ARBA00022485"/>
    </source>
</evidence>
<dbReference type="Gene3D" id="3.30.413.10">
    <property type="entry name" value="Sulfite Reductase Hemoprotein, domain 1"/>
    <property type="match status" value="1"/>
</dbReference>
<dbReference type="Gene3D" id="3.90.480.20">
    <property type="match status" value="1"/>
</dbReference>
<keyword evidence="5" id="KW-0408">Iron</keyword>
<evidence type="ECO:0000256" key="3">
    <source>
        <dbReference type="ARBA" id="ARBA00022723"/>
    </source>
</evidence>
<dbReference type="STRING" id="1855283.SAMN05216382_1427"/>
<evidence type="ECO:0000256" key="2">
    <source>
        <dbReference type="ARBA" id="ARBA00022617"/>
    </source>
</evidence>
<dbReference type="SUPFAM" id="SSF55124">
    <property type="entry name" value="Nitrite/Sulfite reductase N-terminal domain-like"/>
    <property type="match status" value="1"/>
</dbReference>
<evidence type="ECO:0000256" key="5">
    <source>
        <dbReference type="ARBA" id="ARBA00023004"/>
    </source>
</evidence>
<dbReference type="InterPro" id="IPR045854">
    <property type="entry name" value="NO2/SO3_Rdtase_4Fe4S_sf"/>
</dbReference>
<evidence type="ECO:0000313" key="8">
    <source>
        <dbReference type="EMBL" id="SEL08014.1"/>
    </source>
</evidence>
<keyword evidence="4" id="KW-0560">Oxidoreductase</keyword>
<evidence type="ECO:0000256" key="4">
    <source>
        <dbReference type="ARBA" id="ARBA00023002"/>
    </source>
</evidence>
<name>A0A1H7MA22_9SPHN</name>
<dbReference type="InterPro" id="IPR036136">
    <property type="entry name" value="Nit/Sulf_reduc_fer-like_dom_sf"/>
</dbReference>
<dbReference type="Pfam" id="PF03460">
    <property type="entry name" value="NIR_SIR_ferr"/>
    <property type="match status" value="1"/>
</dbReference>
<keyword evidence="9" id="KW-1185">Reference proteome</keyword>
<dbReference type="EMBL" id="FNZZ01000002">
    <property type="protein sequence ID" value="SEL08014.1"/>
    <property type="molecule type" value="Genomic_DNA"/>
</dbReference>
<protein>
    <submittedName>
        <fullName evidence="8">Precorrin-3B synthase</fullName>
    </submittedName>
</protein>
<organism evidence="8 9">
    <name type="scientific">Sphingomonas palmae</name>
    <dbReference type="NCBI Taxonomy" id="1855283"/>
    <lineage>
        <taxon>Bacteria</taxon>
        <taxon>Pseudomonadati</taxon>
        <taxon>Pseudomonadota</taxon>
        <taxon>Alphaproteobacteria</taxon>
        <taxon>Sphingomonadales</taxon>
        <taxon>Sphingomonadaceae</taxon>
        <taxon>Sphingomonas</taxon>
    </lineage>
</organism>
<sequence>MSVRRGWCPTAWRPMAAGDGLLLRVRPSMGRITAEQARLIADIAALHGNGAIDLTNRAALQLRGLDEAGWRAAIDRLVAAGLVDADPARETLPLLVAPDWREGDDTHRIATALSARWAELPPLPDKFGIAIDAGQVCVLGDASADLRVERADTGALMLRADGRATGIAVPVGEEVDAILALADWFVASGGTAAGRMARHNAALPDWATGGLCPRRSTGAPADDPPSYPLPFGRIDADALTALTQRVGLAALRLTPWRTLLLEGAPAPKSDLGYLRGIDACVGAPACPQGSVATRPLATELAPLIAGTLHVSGCDKGCARRTRADVVLTGRDGRFDLALNARADAPPVVCGLTYEQVLAHFKGFPRAA</sequence>
<dbReference type="GO" id="GO:0051539">
    <property type="term" value="F:4 iron, 4 sulfur cluster binding"/>
    <property type="evidence" value="ECO:0007669"/>
    <property type="project" value="UniProtKB-KW"/>
</dbReference>
<dbReference type="InterPro" id="IPR051329">
    <property type="entry name" value="NIR_SIR_4Fe-4S"/>
</dbReference>
<keyword evidence="2" id="KW-0349">Heme</keyword>
<reference evidence="9" key="1">
    <citation type="submission" date="2016-10" db="EMBL/GenBank/DDBJ databases">
        <authorList>
            <person name="Varghese N."/>
            <person name="Submissions S."/>
        </authorList>
    </citation>
    <scope>NUCLEOTIDE SEQUENCE [LARGE SCALE GENOMIC DNA]</scope>
    <source>
        <strain evidence="9">JS21-1</strain>
    </source>
</reference>
<evidence type="ECO:0000313" key="9">
    <source>
        <dbReference type="Proteomes" id="UP000199214"/>
    </source>
</evidence>
<dbReference type="GO" id="GO:0016491">
    <property type="term" value="F:oxidoreductase activity"/>
    <property type="evidence" value="ECO:0007669"/>
    <property type="project" value="UniProtKB-KW"/>
</dbReference>
<keyword evidence="6" id="KW-0411">Iron-sulfur</keyword>
<dbReference type="InterPro" id="IPR005117">
    <property type="entry name" value="NiRdtase/SiRdtase_haem-b_fer"/>
</dbReference>
<dbReference type="RefSeq" id="WP_245708319.1">
    <property type="nucleotide sequence ID" value="NZ_FNZZ01000002.1"/>
</dbReference>
<dbReference type="PANTHER" id="PTHR32439:SF9">
    <property type="entry name" value="BLR3264 PROTEIN"/>
    <property type="match status" value="1"/>
</dbReference>
<dbReference type="Proteomes" id="UP000199214">
    <property type="component" value="Unassembled WGS sequence"/>
</dbReference>
<evidence type="ECO:0000259" key="7">
    <source>
        <dbReference type="Pfam" id="PF03460"/>
    </source>
</evidence>
<gene>
    <name evidence="8" type="ORF">SAMN05216382_1427</name>
</gene>
<keyword evidence="1" id="KW-0004">4Fe-4S</keyword>
<evidence type="ECO:0000256" key="6">
    <source>
        <dbReference type="ARBA" id="ARBA00023014"/>
    </source>
</evidence>
<dbReference type="SUPFAM" id="SSF56014">
    <property type="entry name" value="Nitrite and sulphite reductase 4Fe-4S domain-like"/>
    <property type="match status" value="1"/>
</dbReference>